<protein>
    <recommendedName>
        <fullName evidence="1">Peptidase M13 C-terminal domain-containing protein</fullName>
    </recommendedName>
</protein>
<dbReference type="SUPFAM" id="SSF55486">
    <property type="entry name" value="Metalloproteases ('zincins'), catalytic domain"/>
    <property type="match status" value="1"/>
</dbReference>
<organism evidence="2 3">
    <name type="scientific">Lottia gigantea</name>
    <name type="common">Giant owl limpet</name>
    <dbReference type="NCBI Taxonomy" id="225164"/>
    <lineage>
        <taxon>Eukaryota</taxon>
        <taxon>Metazoa</taxon>
        <taxon>Spiralia</taxon>
        <taxon>Lophotrochozoa</taxon>
        <taxon>Mollusca</taxon>
        <taxon>Gastropoda</taxon>
        <taxon>Patellogastropoda</taxon>
        <taxon>Lottioidea</taxon>
        <taxon>Lottiidae</taxon>
        <taxon>Lottia</taxon>
    </lineage>
</organism>
<feature type="non-terminal residue" evidence="2">
    <location>
        <position position="1"/>
    </location>
</feature>
<dbReference type="InterPro" id="IPR024079">
    <property type="entry name" value="MetalloPept_cat_dom_sf"/>
</dbReference>
<dbReference type="RefSeq" id="XP_009050022.1">
    <property type="nucleotide sequence ID" value="XM_009051774.1"/>
</dbReference>
<reference evidence="2 3" key="1">
    <citation type="journal article" date="2013" name="Nature">
        <title>Insights into bilaterian evolution from three spiralian genomes.</title>
        <authorList>
            <person name="Simakov O."/>
            <person name="Marletaz F."/>
            <person name="Cho S.J."/>
            <person name="Edsinger-Gonzales E."/>
            <person name="Havlak P."/>
            <person name="Hellsten U."/>
            <person name="Kuo D.H."/>
            <person name="Larsson T."/>
            <person name="Lv J."/>
            <person name="Arendt D."/>
            <person name="Savage R."/>
            <person name="Osoegawa K."/>
            <person name="de Jong P."/>
            <person name="Grimwood J."/>
            <person name="Chapman J.A."/>
            <person name="Shapiro H."/>
            <person name="Aerts A."/>
            <person name="Otillar R.P."/>
            <person name="Terry A.Y."/>
            <person name="Boore J.L."/>
            <person name="Grigoriev I.V."/>
            <person name="Lindberg D.R."/>
            <person name="Seaver E.C."/>
            <person name="Weisblat D.A."/>
            <person name="Putnam N.H."/>
            <person name="Rokhsar D.S."/>
        </authorList>
    </citation>
    <scope>NUCLEOTIDE SEQUENCE [LARGE SCALE GENOMIC DNA]</scope>
</reference>
<dbReference type="Gene3D" id="3.40.390.10">
    <property type="entry name" value="Collagenase (Catalytic Domain)"/>
    <property type="match status" value="2"/>
</dbReference>
<dbReference type="AlphaFoldDB" id="V4A6I6"/>
<sequence>IVFPAGILQPPFFNKDYPKALNYGGIGVVIGHEITHGFDDSGIQYDKDGNLLQWWSDDAIDQFKAKAQCIIDQYSTYILPEANMNVNGINTQGENIADNGGLKQSYRIWCNKVREEAAIRQILTGVHSPPNLRVIGSVQNSKDFSDVFGCSSSTNMNPENKCYVW</sequence>
<dbReference type="PRINTS" id="PR00786">
    <property type="entry name" value="NEPRILYSIN"/>
</dbReference>
<dbReference type="GeneID" id="20230984"/>
<dbReference type="PANTHER" id="PTHR11733:SF133">
    <property type="entry name" value="PHOSPHATE-REGULATING NEUTRAL ENDOPEPTIDASE PHEX"/>
    <property type="match status" value="1"/>
</dbReference>
<dbReference type="Proteomes" id="UP000030746">
    <property type="component" value="Unassembled WGS sequence"/>
</dbReference>
<keyword evidence="3" id="KW-1185">Reference proteome</keyword>
<dbReference type="GO" id="GO:0004222">
    <property type="term" value="F:metalloendopeptidase activity"/>
    <property type="evidence" value="ECO:0007669"/>
    <property type="project" value="InterPro"/>
</dbReference>
<gene>
    <name evidence="2" type="ORF">LOTGIDRAFT_113606</name>
</gene>
<dbReference type="PANTHER" id="PTHR11733">
    <property type="entry name" value="ZINC METALLOPROTEASE FAMILY M13 NEPRILYSIN-RELATED"/>
    <property type="match status" value="1"/>
</dbReference>
<dbReference type="OMA" id="HCELENG"/>
<dbReference type="OrthoDB" id="6475849at2759"/>
<dbReference type="GO" id="GO:0016485">
    <property type="term" value="P:protein processing"/>
    <property type="evidence" value="ECO:0007669"/>
    <property type="project" value="TreeGrafter"/>
</dbReference>
<evidence type="ECO:0000313" key="2">
    <source>
        <dbReference type="EMBL" id="ESO99538.1"/>
    </source>
</evidence>
<dbReference type="HOGENOM" id="CLU_006187_1_1_1"/>
<dbReference type="EMBL" id="KB201037">
    <property type="protein sequence ID" value="ESO99538.1"/>
    <property type="molecule type" value="Genomic_DNA"/>
</dbReference>
<name>V4A6I6_LOTGI</name>
<dbReference type="InterPro" id="IPR018497">
    <property type="entry name" value="Peptidase_M13_C"/>
</dbReference>
<dbReference type="CTD" id="20230984"/>
<dbReference type="KEGG" id="lgi:LOTGIDRAFT_113606"/>
<feature type="domain" description="Peptidase M13 C-terminal" evidence="1">
    <location>
        <begin position="1"/>
        <end position="108"/>
    </location>
</feature>
<dbReference type="CDD" id="cd08662">
    <property type="entry name" value="M13"/>
    <property type="match status" value="1"/>
</dbReference>
<dbReference type="InterPro" id="IPR000718">
    <property type="entry name" value="Peptidase_M13"/>
</dbReference>
<evidence type="ECO:0000313" key="3">
    <source>
        <dbReference type="Proteomes" id="UP000030746"/>
    </source>
</evidence>
<dbReference type="GO" id="GO:0005886">
    <property type="term" value="C:plasma membrane"/>
    <property type="evidence" value="ECO:0007669"/>
    <property type="project" value="TreeGrafter"/>
</dbReference>
<dbReference type="PROSITE" id="PS51885">
    <property type="entry name" value="NEPRILYSIN"/>
    <property type="match status" value="1"/>
</dbReference>
<evidence type="ECO:0000259" key="1">
    <source>
        <dbReference type="Pfam" id="PF01431"/>
    </source>
</evidence>
<proteinExistence type="predicted"/>
<accession>V4A6I6</accession>
<dbReference type="Pfam" id="PF01431">
    <property type="entry name" value="Peptidase_M13"/>
    <property type="match status" value="1"/>
</dbReference>